<dbReference type="PANTHER" id="PTHR33420:SF3">
    <property type="entry name" value="FIMBRIAL SUBUNIT ELFA"/>
    <property type="match status" value="1"/>
</dbReference>
<comment type="similarity">
    <text evidence="2">Belongs to the fimbrial protein family.</text>
</comment>
<dbReference type="GO" id="GO:0043709">
    <property type="term" value="P:cell adhesion involved in single-species biofilm formation"/>
    <property type="evidence" value="ECO:0007669"/>
    <property type="project" value="TreeGrafter"/>
</dbReference>
<reference evidence="6" key="1">
    <citation type="journal article" date="2018" name="Genome Biol.">
        <title>SKESA: strategic k-mer extension for scrupulous assemblies.</title>
        <authorList>
            <person name="Souvorov A."/>
            <person name="Agarwala R."/>
            <person name="Lipman D.J."/>
        </authorList>
    </citation>
    <scope>NUCLEOTIDE SEQUENCE</scope>
    <source>
        <strain evidence="6">MA.CK_05/00001338</strain>
    </source>
</reference>
<dbReference type="PANTHER" id="PTHR33420">
    <property type="entry name" value="FIMBRIAL SUBUNIT ELFA-RELATED"/>
    <property type="match status" value="1"/>
</dbReference>
<evidence type="ECO:0000256" key="4">
    <source>
        <dbReference type="ARBA" id="ARBA00023263"/>
    </source>
</evidence>
<evidence type="ECO:0000256" key="1">
    <source>
        <dbReference type="ARBA" id="ARBA00004561"/>
    </source>
</evidence>
<name>A0A742P875_SALER</name>
<dbReference type="GO" id="GO:0009289">
    <property type="term" value="C:pilus"/>
    <property type="evidence" value="ECO:0007669"/>
    <property type="project" value="UniProtKB-SubCell"/>
</dbReference>
<reference evidence="6" key="2">
    <citation type="submission" date="2020-02" db="EMBL/GenBank/DDBJ databases">
        <authorList>
            <consortium name="NCBI Pathogen Detection Project"/>
        </authorList>
    </citation>
    <scope>NUCLEOTIDE SEQUENCE</scope>
    <source>
        <strain evidence="6">MA.CK_05/00001338</strain>
    </source>
</reference>
<dbReference type="Pfam" id="PF00419">
    <property type="entry name" value="Fimbrial"/>
    <property type="match status" value="1"/>
</dbReference>
<sequence>MSRILFLVVLLNVFLPSAFGFTCTMQGVTVGGLYPSGTTFYADITFNPDVYKSPDGTEQILIDLGKNMKCHNDLKGYVDYVWMEPTLEGVPPALQQSDTGVWVNGSKITSRTLAATLNFDGSWPPIPVQIKATLSKKPGSSSFIPAGGELMTLNLYQNNNYGKYDRFKWRFFTSKDIGVTSSACTVNNDSAMTIDMGAVPPSLVGSTYHTTGTRREFTLPLSCPDTTVSERVRIIVYGSTSTDVSDALQTGVPGLGIQIVDTEKNKLIPPGGYTTVDMVNGKGYIRLLAAAVKKSGSVIKAGDFSANMIVALTQD</sequence>
<dbReference type="InterPro" id="IPR008966">
    <property type="entry name" value="Adhesion_dom_sf"/>
</dbReference>
<feature type="domain" description="Fimbrial-type adhesion" evidence="5">
    <location>
        <begin position="180"/>
        <end position="311"/>
    </location>
</feature>
<keyword evidence="3" id="KW-0732">Signal</keyword>
<evidence type="ECO:0000259" key="5">
    <source>
        <dbReference type="Pfam" id="PF00419"/>
    </source>
</evidence>
<evidence type="ECO:0000313" key="6">
    <source>
        <dbReference type="EMBL" id="HAF1519424.1"/>
    </source>
</evidence>
<dbReference type="AlphaFoldDB" id="A0A742P875"/>
<evidence type="ECO:0000256" key="3">
    <source>
        <dbReference type="ARBA" id="ARBA00022729"/>
    </source>
</evidence>
<comment type="subcellular location">
    <subcellularLocation>
        <location evidence="1">Fimbrium</location>
    </subcellularLocation>
</comment>
<proteinExistence type="inferred from homology"/>
<dbReference type="InterPro" id="IPR036937">
    <property type="entry name" value="Adhesion_dom_fimbrial_sf"/>
</dbReference>
<dbReference type="EMBL" id="DAAUKD010000020">
    <property type="protein sequence ID" value="HAF1519424.1"/>
    <property type="molecule type" value="Genomic_DNA"/>
</dbReference>
<organism evidence="6">
    <name type="scientific">Salmonella enterica</name>
    <name type="common">Salmonella choleraesuis</name>
    <dbReference type="NCBI Taxonomy" id="28901"/>
    <lineage>
        <taxon>Bacteria</taxon>
        <taxon>Pseudomonadati</taxon>
        <taxon>Pseudomonadota</taxon>
        <taxon>Gammaproteobacteria</taxon>
        <taxon>Enterobacterales</taxon>
        <taxon>Enterobacteriaceae</taxon>
        <taxon>Salmonella</taxon>
    </lineage>
</organism>
<protein>
    <submittedName>
        <fullName evidence="6">Fimbrial protein</fullName>
    </submittedName>
</protein>
<gene>
    <name evidence="6" type="ORF">G8L55_004520</name>
</gene>
<comment type="caution">
    <text evidence="6">The sequence shown here is derived from an EMBL/GenBank/DDBJ whole genome shotgun (WGS) entry which is preliminary data.</text>
</comment>
<evidence type="ECO:0000256" key="2">
    <source>
        <dbReference type="ARBA" id="ARBA00006671"/>
    </source>
</evidence>
<dbReference type="SUPFAM" id="SSF49401">
    <property type="entry name" value="Bacterial adhesins"/>
    <property type="match status" value="2"/>
</dbReference>
<dbReference type="Gene3D" id="2.60.40.1090">
    <property type="entry name" value="Fimbrial-type adhesion domain"/>
    <property type="match status" value="2"/>
</dbReference>
<dbReference type="InterPro" id="IPR050263">
    <property type="entry name" value="Bact_Fimbrial_Adh_Pro"/>
</dbReference>
<accession>A0A742P875</accession>
<keyword evidence="4" id="KW-0281">Fimbrium</keyword>
<dbReference type="InterPro" id="IPR000259">
    <property type="entry name" value="Adhesion_dom_fimbrial"/>
</dbReference>